<dbReference type="EMBL" id="JACOPO010000010">
    <property type="protein sequence ID" value="MBC5723616.1"/>
    <property type="molecule type" value="Genomic_DNA"/>
</dbReference>
<evidence type="ECO:0000259" key="2">
    <source>
        <dbReference type="Pfam" id="PF13392"/>
    </source>
</evidence>
<protein>
    <submittedName>
        <fullName evidence="3">HNH endonuclease</fullName>
    </submittedName>
</protein>
<dbReference type="AlphaFoldDB" id="A0A8J6J193"/>
<keyword evidence="3" id="KW-0378">Hydrolase</keyword>
<evidence type="ECO:0000313" key="3">
    <source>
        <dbReference type="EMBL" id="MBC5723616.1"/>
    </source>
</evidence>
<proteinExistence type="predicted"/>
<keyword evidence="3" id="KW-0540">Nuclease</keyword>
<dbReference type="InterPro" id="IPR044925">
    <property type="entry name" value="His-Me_finger_sf"/>
</dbReference>
<dbReference type="RefSeq" id="WP_186853337.1">
    <property type="nucleotide sequence ID" value="NZ_JACOPO010000010.1"/>
</dbReference>
<accession>A0A8J6J193</accession>
<evidence type="ECO:0000256" key="1">
    <source>
        <dbReference type="SAM" id="MobiDB-lite"/>
    </source>
</evidence>
<dbReference type="Proteomes" id="UP000628736">
    <property type="component" value="Unassembled WGS sequence"/>
</dbReference>
<dbReference type="Gene3D" id="3.90.75.20">
    <property type="match status" value="1"/>
</dbReference>
<comment type="caution">
    <text evidence="3">The sequence shown here is derived from an EMBL/GenBank/DDBJ whole genome shotgun (WGS) entry which is preliminary data.</text>
</comment>
<feature type="compositionally biased region" description="Basic residues" evidence="1">
    <location>
        <begin position="145"/>
        <end position="155"/>
    </location>
</feature>
<organism evidence="3 4">
    <name type="scientific">Flintibacter hominis</name>
    <dbReference type="NCBI Taxonomy" id="2763048"/>
    <lineage>
        <taxon>Bacteria</taxon>
        <taxon>Bacillati</taxon>
        <taxon>Bacillota</taxon>
        <taxon>Clostridia</taxon>
        <taxon>Eubacteriales</taxon>
        <taxon>Flintibacter</taxon>
    </lineage>
</organism>
<evidence type="ECO:0000313" key="4">
    <source>
        <dbReference type="Proteomes" id="UP000628736"/>
    </source>
</evidence>
<dbReference type="InterPro" id="IPR003615">
    <property type="entry name" value="HNH_nuc"/>
</dbReference>
<reference evidence="3" key="1">
    <citation type="submission" date="2020-08" db="EMBL/GenBank/DDBJ databases">
        <title>Genome public.</title>
        <authorList>
            <person name="Liu C."/>
            <person name="Sun Q."/>
        </authorList>
    </citation>
    <scope>NUCLEOTIDE SEQUENCE</scope>
    <source>
        <strain evidence="3">NSJ-23</strain>
    </source>
</reference>
<feature type="domain" description="HNH nuclease" evidence="2">
    <location>
        <begin position="87"/>
        <end position="125"/>
    </location>
</feature>
<sequence length="155" mass="17841">MENYNKVSNSVLISMIPEKSKQGIYKKAYKLGLRKDKNIEFINRSEARRRENASNWKGGVKYTAKGYRQVLVPEHLRADAGGYVMEHIYVWEKETGVPVPSGCCVHHLNGDKTDNRIENLCLMSVGAHTVFHHTGTHHSEETKEKIRRKRLKHAE</sequence>
<dbReference type="SUPFAM" id="SSF54060">
    <property type="entry name" value="His-Me finger endonucleases"/>
    <property type="match status" value="1"/>
</dbReference>
<name>A0A8J6J193_9FIRM</name>
<dbReference type="GO" id="GO:0004519">
    <property type="term" value="F:endonuclease activity"/>
    <property type="evidence" value="ECO:0007669"/>
    <property type="project" value="UniProtKB-KW"/>
</dbReference>
<feature type="region of interest" description="Disordered" evidence="1">
    <location>
        <begin position="133"/>
        <end position="155"/>
    </location>
</feature>
<dbReference type="Pfam" id="PF13392">
    <property type="entry name" value="HNH_3"/>
    <property type="match status" value="1"/>
</dbReference>
<gene>
    <name evidence="3" type="ORF">H8S11_12435</name>
</gene>
<keyword evidence="3" id="KW-0255">Endonuclease</keyword>
<keyword evidence="4" id="KW-1185">Reference proteome</keyword>